<sequence length="70" mass="8335">MPGSTLITLQTNTHTPLQLPQLYRLEERHNRHALLCKTLTKQVMTQNRRDTKYKVVWQNLLYKTSLSNIR</sequence>
<gene>
    <name evidence="1" type="ORF">POPTR_014G024600</name>
</gene>
<dbReference type="InParanoid" id="A0A2K1XPF3"/>
<organism evidence="1 2">
    <name type="scientific">Populus trichocarpa</name>
    <name type="common">Western balsam poplar</name>
    <name type="synonym">Populus balsamifera subsp. trichocarpa</name>
    <dbReference type="NCBI Taxonomy" id="3694"/>
    <lineage>
        <taxon>Eukaryota</taxon>
        <taxon>Viridiplantae</taxon>
        <taxon>Streptophyta</taxon>
        <taxon>Embryophyta</taxon>
        <taxon>Tracheophyta</taxon>
        <taxon>Spermatophyta</taxon>
        <taxon>Magnoliopsida</taxon>
        <taxon>eudicotyledons</taxon>
        <taxon>Gunneridae</taxon>
        <taxon>Pentapetalae</taxon>
        <taxon>rosids</taxon>
        <taxon>fabids</taxon>
        <taxon>Malpighiales</taxon>
        <taxon>Salicaceae</taxon>
        <taxon>Saliceae</taxon>
        <taxon>Populus</taxon>
    </lineage>
</organism>
<evidence type="ECO:0000313" key="2">
    <source>
        <dbReference type="Proteomes" id="UP000006729"/>
    </source>
</evidence>
<protein>
    <submittedName>
        <fullName evidence="1">Uncharacterized protein</fullName>
    </submittedName>
</protein>
<dbReference type="Proteomes" id="UP000006729">
    <property type="component" value="Chromosome 14"/>
</dbReference>
<dbReference type="EMBL" id="CM009303">
    <property type="protein sequence ID" value="PNT02636.1"/>
    <property type="molecule type" value="Genomic_DNA"/>
</dbReference>
<keyword evidence="2" id="KW-1185">Reference proteome</keyword>
<name>A0A2K1XPF3_POPTR</name>
<accession>A0A2K1XPF3</accession>
<proteinExistence type="predicted"/>
<dbReference type="AlphaFoldDB" id="A0A2K1XPF3"/>
<evidence type="ECO:0000313" key="1">
    <source>
        <dbReference type="EMBL" id="PNT02636.1"/>
    </source>
</evidence>
<reference evidence="1 2" key="1">
    <citation type="journal article" date="2006" name="Science">
        <title>The genome of black cottonwood, Populus trichocarpa (Torr. &amp; Gray).</title>
        <authorList>
            <person name="Tuskan G.A."/>
            <person name="Difazio S."/>
            <person name="Jansson S."/>
            <person name="Bohlmann J."/>
            <person name="Grigoriev I."/>
            <person name="Hellsten U."/>
            <person name="Putnam N."/>
            <person name="Ralph S."/>
            <person name="Rombauts S."/>
            <person name="Salamov A."/>
            <person name="Schein J."/>
            <person name="Sterck L."/>
            <person name="Aerts A."/>
            <person name="Bhalerao R.R."/>
            <person name="Bhalerao R.P."/>
            <person name="Blaudez D."/>
            <person name="Boerjan W."/>
            <person name="Brun A."/>
            <person name="Brunner A."/>
            <person name="Busov V."/>
            <person name="Campbell M."/>
            <person name="Carlson J."/>
            <person name="Chalot M."/>
            <person name="Chapman J."/>
            <person name="Chen G.L."/>
            <person name="Cooper D."/>
            <person name="Coutinho P.M."/>
            <person name="Couturier J."/>
            <person name="Covert S."/>
            <person name="Cronk Q."/>
            <person name="Cunningham R."/>
            <person name="Davis J."/>
            <person name="Degroeve S."/>
            <person name="Dejardin A."/>
            <person name="Depamphilis C."/>
            <person name="Detter J."/>
            <person name="Dirks B."/>
            <person name="Dubchak I."/>
            <person name="Duplessis S."/>
            <person name="Ehlting J."/>
            <person name="Ellis B."/>
            <person name="Gendler K."/>
            <person name="Goodstein D."/>
            <person name="Gribskov M."/>
            <person name="Grimwood J."/>
            <person name="Groover A."/>
            <person name="Gunter L."/>
            <person name="Hamberger B."/>
            <person name="Heinze B."/>
            <person name="Helariutta Y."/>
            <person name="Henrissat B."/>
            <person name="Holligan D."/>
            <person name="Holt R."/>
            <person name="Huang W."/>
            <person name="Islam-Faridi N."/>
            <person name="Jones S."/>
            <person name="Jones-Rhoades M."/>
            <person name="Jorgensen R."/>
            <person name="Joshi C."/>
            <person name="Kangasjarvi J."/>
            <person name="Karlsson J."/>
            <person name="Kelleher C."/>
            <person name="Kirkpatrick R."/>
            <person name="Kirst M."/>
            <person name="Kohler A."/>
            <person name="Kalluri U."/>
            <person name="Larimer F."/>
            <person name="Leebens-Mack J."/>
            <person name="Leple J.C."/>
            <person name="Locascio P."/>
            <person name="Lou Y."/>
            <person name="Lucas S."/>
            <person name="Martin F."/>
            <person name="Montanini B."/>
            <person name="Napoli C."/>
            <person name="Nelson D.R."/>
            <person name="Nelson C."/>
            <person name="Nieminen K."/>
            <person name="Nilsson O."/>
            <person name="Pereda V."/>
            <person name="Peter G."/>
            <person name="Philippe R."/>
            <person name="Pilate G."/>
            <person name="Poliakov A."/>
            <person name="Razumovskaya J."/>
            <person name="Richardson P."/>
            <person name="Rinaldi C."/>
            <person name="Ritland K."/>
            <person name="Rouze P."/>
            <person name="Ryaboy D."/>
            <person name="Schmutz J."/>
            <person name="Schrader J."/>
            <person name="Segerman B."/>
            <person name="Shin H."/>
            <person name="Siddiqui A."/>
            <person name="Sterky F."/>
            <person name="Terry A."/>
            <person name="Tsai C.J."/>
            <person name="Uberbacher E."/>
            <person name="Unneberg P."/>
            <person name="Vahala J."/>
            <person name="Wall K."/>
            <person name="Wessler S."/>
            <person name="Yang G."/>
            <person name="Yin T."/>
            <person name="Douglas C."/>
            <person name="Marra M."/>
            <person name="Sandberg G."/>
            <person name="Van de Peer Y."/>
            <person name="Rokhsar D."/>
        </authorList>
    </citation>
    <scope>NUCLEOTIDE SEQUENCE [LARGE SCALE GENOMIC DNA]</scope>
    <source>
        <strain evidence="2">cv. Nisqually</strain>
    </source>
</reference>